<evidence type="ECO:0000313" key="3">
    <source>
        <dbReference type="Proteomes" id="UP000608530"/>
    </source>
</evidence>
<dbReference type="Pfam" id="PF25355">
    <property type="entry name" value="DUF7882"/>
    <property type="match status" value="1"/>
</dbReference>
<dbReference type="AlphaFoldDB" id="A0A934Q5P4"/>
<protein>
    <recommendedName>
        <fullName evidence="1">DUF7882 domain-containing protein</fullName>
    </recommendedName>
</protein>
<comment type="caution">
    <text evidence="2">The sequence shown here is derived from an EMBL/GenBank/DDBJ whole genome shotgun (WGS) entry which is preliminary data.</text>
</comment>
<evidence type="ECO:0000259" key="1">
    <source>
        <dbReference type="Pfam" id="PF25355"/>
    </source>
</evidence>
<reference evidence="2" key="1">
    <citation type="submission" date="2020-12" db="EMBL/GenBank/DDBJ databases">
        <title>Leucobacter sp. CAS1, isolated from Chromium sludge.</title>
        <authorList>
            <person name="Xu Z."/>
        </authorList>
    </citation>
    <scope>NUCLEOTIDE SEQUENCE</scope>
    <source>
        <strain evidence="2">CSA1</strain>
    </source>
</reference>
<accession>A0A934Q5P4</accession>
<dbReference type="Proteomes" id="UP000608530">
    <property type="component" value="Unassembled WGS sequence"/>
</dbReference>
<organism evidence="2 3">
    <name type="scientific">Leucobacter chromiisoli</name>
    <dbReference type="NCBI Taxonomy" id="2796471"/>
    <lineage>
        <taxon>Bacteria</taxon>
        <taxon>Bacillati</taxon>
        <taxon>Actinomycetota</taxon>
        <taxon>Actinomycetes</taxon>
        <taxon>Micrococcales</taxon>
        <taxon>Microbacteriaceae</taxon>
        <taxon>Leucobacter</taxon>
    </lineage>
</organism>
<dbReference type="RefSeq" id="WP_200113358.1">
    <property type="nucleotide sequence ID" value="NZ_JAEHOH010000001.1"/>
</dbReference>
<keyword evidence="3" id="KW-1185">Reference proteome</keyword>
<sequence length="104" mass="11745">MGHLVYDGAAEYEIEDRMLAHLKAAVGIKLRRQECFFISWANPVERGSGRISVWVSPHIPLVFRFSGSRPPELNPAWIDVMNRLANTPRGLIMISEQDAERIAA</sequence>
<feature type="domain" description="DUF7882" evidence="1">
    <location>
        <begin position="1"/>
        <end position="96"/>
    </location>
</feature>
<gene>
    <name evidence="2" type="ORF">JD276_02155</name>
</gene>
<evidence type="ECO:0000313" key="2">
    <source>
        <dbReference type="EMBL" id="MBK0417838.1"/>
    </source>
</evidence>
<dbReference type="EMBL" id="JAEHOH010000001">
    <property type="protein sequence ID" value="MBK0417838.1"/>
    <property type="molecule type" value="Genomic_DNA"/>
</dbReference>
<proteinExistence type="predicted"/>
<dbReference type="InterPro" id="IPR057204">
    <property type="entry name" value="DUF7882"/>
</dbReference>
<name>A0A934Q5P4_9MICO</name>